<dbReference type="RefSeq" id="WP_059106451.1">
    <property type="nucleotide sequence ID" value="NZ_AP024589.1"/>
</dbReference>
<sequence>MKPYLICLDLDGTLLNDEKTISPYTKAVLQRLRSEGHQLMIATGRPFRACKQYYQALNMTTPVVNFNGAYVHHPQDPSFETMHETLDTGIATSIIESLKDFGVSNIIAEIKDHVYIDNYDQRLFDGFSMGNPKIEVGNLLTNITQAPTSILVEAEESIMVEIKRMLTQFYAENIEHRRWGSPFPVIEIVNKGINKARGIEYVKDYLNIDRNQIIAFGDEDNDIDMIKYARHGIVMDNGLDSLKEMGDHVTYNNNEDGIGRYLNDFFDLNMSYEEPKYS</sequence>
<dbReference type="CDD" id="cd07516">
    <property type="entry name" value="HAD_Pase"/>
    <property type="match status" value="1"/>
</dbReference>
<dbReference type="GO" id="GO:0000287">
    <property type="term" value="F:magnesium ion binding"/>
    <property type="evidence" value="ECO:0007669"/>
    <property type="project" value="TreeGrafter"/>
</dbReference>
<evidence type="ECO:0000313" key="2">
    <source>
        <dbReference type="EMBL" id="PNZ68901.1"/>
    </source>
</evidence>
<dbReference type="InterPro" id="IPR036412">
    <property type="entry name" value="HAD-like_sf"/>
</dbReference>
<protein>
    <submittedName>
        <fullName evidence="2">Cof-type HAD-IIB family hydrolase</fullName>
        <ecNumber evidence="1">3.1.3.-</ecNumber>
    </submittedName>
</protein>
<dbReference type="PROSITE" id="PS01228">
    <property type="entry name" value="COF_1"/>
    <property type="match status" value="1"/>
</dbReference>
<keyword evidence="2" id="KW-0378">Hydrolase</keyword>
<evidence type="ECO:0000313" key="1">
    <source>
        <dbReference type="EMBL" id="MDN4533826.1"/>
    </source>
</evidence>
<dbReference type="InterPro" id="IPR000150">
    <property type="entry name" value="Cof"/>
</dbReference>
<dbReference type="GO" id="GO:0005829">
    <property type="term" value="C:cytosol"/>
    <property type="evidence" value="ECO:0007669"/>
    <property type="project" value="TreeGrafter"/>
</dbReference>
<dbReference type="Pfam" id="PF08282">
    <property type="entry name" value="Hydrolase_3"/>
    <property type="match status" value="1"/>
</dbReference>
<dbReference type="GeneID" id="64982666"/>
<dbReference type="InterPro" id="IPR006379">
    <property type="entry name" value="HAD-SF_hydro_IIB"/>
</dbReference>
<dbReference type="Gene3D" id="3.30.1240.10">
    <property type="match status" value="1"/>
</dbReference>
<dbReference type="PANTHER" id="PTHR10000:SF23">
    <property type="entry name" value="5-AMINO-6-(5-PHOSPHO-D-RIBITYLAMINO)URACIL PHOSPHATASE YITU"/>
    <property type="match status" value="1"/>
</dbReference>
<accession>A0AAP8PS55</accession>
<dbReference type="SFLD" id="SFLDS00003">
    <property type="entry name" value="Haloacid_Dehalogenase"/>
    <property type="match status" value="1"/>
</dbReference>
<dbReference type="AlphaFoldDB" id="A0AAP8PS55"/>
<dbReference type="GO" id="GO:0016791">
    <property type="term" value="F:phosphatase activity"/>
    <property type="evidence" value="ECO:0007669"/>
    <property type="project" value="UniProtKB-ARBA"/>
</dbReference>
<proteinExistence type="predicted"/>
<reference evidence="1" key="2">
    <citation type="submission" date="2023-07" db="EMBL/GenBank/DDBJ databases">
        <title>Evaluation of the beneficial properties of pineapple isolates.</title>
        <authorList>
            <person name="Adefiranye O."/>
        </authorList>
    </citation>
    <scope>NUCLEOTIDE SEQUENCE</scope>
    <source>
        <strain evidence="1">PAPLE_T1</strain>
    </source>
</reference>
<comment type="caution">
    <text evidence="2">The sequence shown here is derived from an EMBL/GenBank/DDBJ whole genome shotgun (WGS) entry which is preliminary data.</text>
</comment>
<dbReference type="NCBIfam" id="TIGR00099">
    <property type="entry name" value="Cof-subfamily"/>
    <property type="match status" value="1"/>
</dbReference>
<evidence type="ECO:0000313" key="3">
    <source>
        <dbReference type="Proteomes" id="UP000242470"/>
    </source>
</evidence>
<reference evidence="2 3" key="1">
    <citation type="submission" date="2017-08" db="EMBL/GenBank/DDBJ databases">
        <title>Draft genome sequences of 64 type strains of genus Staph aureus.</title>
        <authorList>
            <person name="Cole K."/>
            <person name="Golubchik T."/>
            <person name="Russell J."/>
            <person name="Foster D."/>
            <person name="Llewelyn M."/>
            <person name="Wilson D."/>
            <person name="Crook D."/>
            <person name="Paul J."/>
        </authorList>
    </citation>
    <scope>NUCLEOTIDE SEQUENCE [LARGE SCALE GENOMIC DNA]</scope>
    <source>
        <strain evidence="2 3">NCTC 12101</strain>
    </source>
</reference>
<dbReference type="SUPFAM" id="SSF56784">
    <property type="entry name" value="HAD-like"/>
    <property type="match status" value="1"/>
</dbReference>
<dbReference type="NCBIfam" id="TIGR01484">
    <property type="entry name" value="HAD-SF-IIB"/>
    <property type="match status" value="1"/>
</dbReference>
<dbReference type="EMBL" id="JAUHQC010000012">
    <property type="protein sequence ID" value="MDN4533826.1"/>
    <property type="molecule type" value="Genomic_DNA"/>
</dbReference>
<dbReference type="InterPro" id="IPR023214">
    <property type="entry name" value="HAD_sf"/>
</dbReference>
<dbReference type="EC" id="3.1.3.-" evidence="1"/>
<dbReference type="Proteomes" id="UP001171687">
    <property type="component" value="Unassembled WGS sequence"/>
</dbReference>
<organism evidence="2 3">
    <name type="scientific">Staphylococcus auricularis</name>
    <dbReference type="NCBI Taxonomy" id="29379"/>
    <lineage>
        <taxon>Bacteria</taxon>
        <taxon>Bacillati</taxon>
        <taxon>Bacillota</taxon>
        <taxon>Bacilli</taxon>
        <taxon>Bacillales</taxon>
        <taxon>Staphylococcaceae</taxon>
        <taxon>Staphylococcus</taxon>
    </lineage>
</organism>
<dbReference type="Proteomes" id="UP000242470">
    <property type="component" value="Unassembled WGS sequence"/>
</dbReference>
<dbReference type="SFLD" id="SFLDG01140">
    <property type="entry name" value="C2.B:_Phosphomannomutase_and_P"/>
    <property type="match status" value="1"/>
</dbReference>
<dbReference type="Gene3D" id="3.40.50.1000">
    <property type="entry name" value="HAD superfamily/HAD-like"/>
    <property type="match status" value="1"/>
</dbReference>
<gene>
    <name evidence="2" type="ORF">CD158_02325</name>
    <name evidence="1" type="ORF">QYH67_09680</name>
</gene>
<name>A0AAP8PS55_9STAP</name>
<dbReference type="PANTHER" id="PTHR10000">
    <property type="entry name" value="PHOSPHOSERINE PHOSPHATASE"/>
    <property type="match status" value="1"/>
</dbReference>
<dbReference type="EMBL" id="PPQW01000008">
    <property type="protein sequence ID" value="PNZ68901.1"/>
    <property type="molecule type" value="Genomic_DNA"/>
</dbReference>